<dbReference type="AlphaFoldDB" id="A0A9D4QLS4"/>
<gene>
    <name evidence="1" type="ORF">DPMN_108158</name>
</gene>
<name>A0A9D4QLS4_DREPO</name>
<reference evidence="1" key="1">
    <citation type="journal article" date="2019" name="bioRxiv">
        <title>The Genome of the Zebra Mussel, Dreissena polymorpha: A Resource for Invasive Species Research.</title>
        <authorList>
            <person name="McCartney M.A."/>
            <person name="Auch B."/>
            <person name="Kono T."/>
            <person name="Mallez S."/>
            <person name="Zhang Y."/>
            <person name="Obille A."/>
            <person name="Becker A."/>
            <person name="Abrahante J.E."/>
            <person name="Garbe J."/>
            <person name="Badalamenti J.P."/>
            <person name="Herman A."/>
            <person name="Mangelson H."/>
            <person name="Liachko I."/>
            <person name="Sullivan S."/>
            <person name="Sone E.D."/>
            <person name="Koren S."/>
            <person name="Silverstein K.A.T."/>
            <person name="Beckman K.B."/>
            <person name="Gohl D.M."/>
        </authorList>
    </citation>
    <scope>NUCLEOTIDE SEQUENCE</scope>
    <source>
        <strain evidence="1">Duluth1</strain>
        <tissue evidence="1">Whole animal</tissue>
    </source>
</reference>
<comment type="caution">
    <text evidence="1">The sequence shown here is derived from an EMBL/GenBank/DDBJ whole genome shotgun (WGS) entry which is preliminary data.</text>
</comment>
<protein>
    <submittedName>
        <fullName evidence="1">Uncharacterized protein</fullName>
    </submittedName>
</protein>
<keyword evidence="2" id="KW-1185">Reference proteome</keyword>
<accession>A0A9D4QLS4</accession>
<evidence type="ECO:0000313" key="1">
    <source>
        <dbReference type="EMBL" id="KAH3834825.1"/>
    </source>
</evidence>
<dbReference type="Proteomes" id="UP000828390">
    <property type="component" value="Unassembled WGS sequence"/>
</dbReference>
<sequence>MRTDKLPQFLDADTSDLLNNAPVHPDITLKAIYWVSGAWRKVEKVLSKSDTDDDIDLHTCDNNTTNWERDASDILNDINVLKQRKKRTPANLKIIILFIDLISDDDDDADDIDDD</sequence>
<reference evidence="1" key="2">
    <citation type="submission" date="2020-11" db="EMBL/GenBank/DDBJ databases">
        <authorList>
            <person name="McCartney M.A."/>
            <person name="Auch B."/>
            <person name="Kono T."/>
            <person name="Mallez S."/>
            <person name="Becker A."/>
            <person name="Gohl D.M."/>
            <person name="Silverstein K.A.T."/>
            <person name="Koren S."/>
            <person name="Bechman K.B."/>
            <person name="Herman A."/>
            <person name="Abrahante J.E."/>
            <person name="Garbe J."/>
        </authorList>
    </citation>
    <scope>NUCLEOTIDE SEQUENCE</scope>
    <source>
        <strain evidence="1">Duluth1</strain>
        <tissue evidence="1">Whole animal</tissue>
    </source>
</reference>
<proteinExistence type="predicted"/>
<dbReference type="EMBL" id="JAIWYP010000004">
    <property type="protein sequence ID" value="KAH3834825.1"/>
    <property type="molecule type" value="Genomic_DNA"/>
</dbReference>
<evidence type="ECO:0000313" key="2">
    <source>
        <dbReference type="Proteomes" id="UP000828390"/>
    </source>
</evidence>
<organism evidence="1 2">
    <name type="scientific">Dreissena polymorpha</name>
    <name type="common">Zebra mussel</name>
    <name type="synonym">Mytilus polymorpha</name>
    <dbReference type="NCBI Taxonomy" id="45954"/>
    <lineage>
        <taxon>Eukaryota</taxon>
        <taxon>Metazoa</taxon>
        <taxon>Spiralia</taxon>
        <taxon>Lophotrochozoa</taxon>
        <taxon>Mollusca</taxon>
        <taxon>Bivalvia</taxon>
        <taxon>Autobranchia</taxon>
        <taxon>Heteroconchia</taxon>
        <taxon>Euheterodonta</taxon>
        <taxon>Imparidentia</taxon>
        <taxon>Neoheterodontei</taxon>
        <taxon>Myida</taxon>
        <taxon>Dreissenoidea</taxon>
        <taxon>Dreissenidae</taxon>
        <taxon>Dreissena</taxon>
    </lineage>
</organism>